<dbReference type="GO" id="GO:0043937">
    <property type="term" value="P:regulation of sporulation"/>
    <property type="evidence" value="ECO:0007669"/>
    <property type="project" value="InterPro"/>
</dbReference>
<comment type="caution">
    <text evidence="1">The sequence shown here is derived from an EMBL/GenBank/DDBJ whole genome shotgun (WGS) entry which is preliminary data.</text>
</comment>
<dbReference type="InterPro" id="IPR018540">
    <property type="entry name" value="Spo0E-like"/>
</dbReference>
<dbReference type="OrthoDB" id="2941740at2"/>
<dbReference type="InterPro" id="IPR037208">
    <property type="entry name" value="Spo0E-like_sf"/>
</dbReference>
<reference evidence="1 2" key="1">
    <citation type="submission" date="2019-04" db="EMBL/GenBank/DDBJ databases">
        <title>Bacillus sediminilitoris sp. nov., isolated from a tidal flat sediment on the East China Sea.</title>
        <authorList>
            <person name="Wei Y."/>
            <person name="Mao H."/>
            <person name="Fang J."/>
        </authorList>
    </citation>
    <scope>NUCLEOTIDE SEQUENCE [LARGE SCALE GENOMIC DNA]</scope>
    <source>
        <strain evidence="1 2">DSL-17</strain>
    </source>
</reference>
<sequence length="81" mass="9386">MNQLQLIKEIQSLREYLYIIGKDTSIYSNGEVLKVSQELDQKLIIYQKLMVMDGNNSMGNGLNNEEVKKNHSLDTYINFSQ</sequence>
<proteinExistence type="predicted"/>
<dbReference type="Gene3D" id="4.10.280.10">
    <property type="entry name" value="Helix-loop-helix DNA-binding domain"/>
    <property type="match status" value="1"/>
</dbReference>
<dbReference type="InterPro" id="IPR036638">
    <property type="entry name" value="HLH_DNA-bd_sf"/>
</dbReference>
<accession>A0A4S4BLG2</accession>
<evidence type="ECO:0000313" key="1">
    <source>
        <dbReference type="EMBL" id="THF74656.1"/>
    </source>
</evidence>
<dbReference type="EMBL" id="SSNT01000035">
    <property type="protein sequence ID" value="THF74656.1"/>
    <property type="molecule type" value="Genomic_DNA"/>
</dbReference>
<protein>
    <submittedName>
        <fullName evidence="1">Aspartyl-phosphate phosphatase Spo0E family protein</fullName>
    </submittedName>
</protein>
<gene>
    <name evidence="1" type="ORF">E6W99_25115</name>
</gene>
<dbReference type="AlphaFoldDB" id="A0A4S4BLG2"/>
<dbReference type="SUPFAM" id="SSF140500">
    <property type="entry name" value="BAS1536-like"/>
    <property type="match status" value="1"/>
</dbReference>
<name>A0A4S4BLG2_9BACI</name>
<dbReference type="GO" id="GO:0046983">
    <property type="term" value="F:protein dimerization activity"/>
    <property type="evidence" value="ECO:0007669"/>
    <property type="project" value="InterPro"/>
</dbReference>
<keyword evidence="2" id="KW-1185">Reference proteome</keyword>
<organism evidence="1 2">
    <name type="scientific">Metabacillus sediminilitoris</name>
    <dbReference type="NCBI Taxonomy" id="2567941"/>
    <lineage>
        <taxon>Bacteria</taxon>
        <taxon>Bacillati</taxon>
        <taxon>Bacillota</taxon>
        <taxon>Bacilli</taxon>
        <taxon>Bacillales</taxon>
        <taxon>Bacillaceae</taxon>
        <taxon>Metabacillus</taxon>
    </lineage>
</organism>
<dbReference type="Pfam" id="PF09388">
    <property type="entry name" value="SpoOE-like"/>
    <property type="match status" value="1"/>
</dbReference>
<evidence type="ECO:0000313" key="2">
    <source>
        <dbReference type="Proteomes" id="UP000310334"/>
    </source>
</evidence>
<dbReference type="RefSeq" id="WP_136358992.1">
    <property type="nucleotide sequence ID" value="NZ_CP046266.1"/>
</dbReference>
<dbReference type="Proteomes" id="UP000310334">
    <property type="component" value="Unassembled WGS sequence"/>
</dbReference>